<dbReference type="InterPro" id="IPR058548">
    <property type="entry name" value="MlaB-like_STAS"/>
</dbReference>
<name>A0A1Q8TAK4_9GAMM</name>
<dbReference type="AlphaFoldDB" id="A0A1Q8TAK4"/>
<evidence type="ECO:0000259" key="1">
    <source>
        <dbReference type="PROSITE" id="PS50801"/>
    </source>
</evidence>
<dbReference type="Pfam" id="PF13466">
    <property type="entry name" value="STAS_2"/>
    <property type="match status" value="1"/>
</dbReference>
<accession>A0A1Q8TAK4</accession>
<proteinExistence type="predicted"/>
<gene>
    <name evidence="2" type="ORF">BTW10_13510</name>
</gene>
<comment type="caution">
    <text evidence="2">The sequence shown here is derived from an EMBL/GenBank/DDBJ whole genome shotgun (WGS) entry which is preliminary data.</text>
</comment>
<dbReference type="PROSITE" id="PS50801">
    <property type="entry name" value="STAS"/>
    <property type="match status" value="1"/>
</dbReference>
<dbReference type="SUPFAM" id="SSF52091">
    <property type="entry name" value="SpoIIaa-like"/>
    <property type="match status" value="1"/>
</dbReference>
<evidence type="ECO:0000313" key="3">
    <source>
        <dbReference type="Proteomes" id="UP000186806"/>
    </source>
</evidence>
<sequence>MNVLLERDDARLEVCGERILKVDGEADFDSAASLAAKGREWLQSLPHDAEVEFDLTGVSCASSAVLSVLLEWLRCAQAHGVHIVHVALSPPLERLTAMAGLDPLLPRDETRVASETL</sequence>
<protein>
    <submittedName>
        <fullName evidence="2">Anti-anti-sigma factor</fullName>
    </submittedName>
</protein>
<dbReference type="Gene3D" id="3.30.750.24">
    <property type="entry name" value="STAS domain"/>
    <property type="match status" value="1"/>
</dbReference>
<dbReference type="InterPro" id="IPR036513">
    <property type="entry name" value="STAS_dom_sf"/>
</dbReference>
<dbReference type="Proteomes" id="UP000186806">
    <property type="component" value="Unassembled WGS sequence"/>
</dbReference>
<feature type="domain" description="STAS" evidence="1">
    <location>
        <begin position="19"/>
        <end position="117"/>
    </location>
</feature>
<evidence type="ECO:0000313" key="2">
    <source>
        <dbReference type="EMBL" id="OLO10713.1"/>
    </source>
</evidence>
<reference evidence="2 3" key="1">
    <citation type="submission" date="2016-12" db="EMBL/GenBank/DDBJ databases">
        <title>Draft genome sequences of strains Salinicola socius SMB35, Salinicola sp. MH3R3-1 and Chromohalobacter sp. SMB17 from the Verkhnekamsk potash mining region of Russia.</title>
        <authorList>
            <person name="Mavrodi D.V."/>
            <person name="Olsson B.E."/>
            <person name="Korsakova E.S."/>
            <person name="Pyankova A."/>
            <person name="Mavrodi O.V."/>
            <person name="Plotnikova E.G."/>
        </authorList>
    </citation>
    <scope>NUCLEOTIDE SEQUENCE [LARGE SCALE GENOMIC DNA]</scope>
    <source>
        <strain evidence="2 3">SMB17</strain>
    </source>
</reference>
<dbReference type="STRING" id="223900.GCA_000821045_01390"/>
<dbReference type="CDD" id="cd07043">
    <property type="entry name" value="STAS_anti-anti-sigma_factors"/>
    <property type="match status" value="1"/>
</dbReference>
<organism evidence="2 3">
    <name type="scientific">Chromohalobacter japonicus</name>
    <dbReference type="NCBI Taxonomy" id="223900"/>
    <lineage>
        <taxon>Bacteria</taxon>
        <taxon>Pseudomonadati</taxon>
        <taxon>Pseudomonadota</taxon>
        <taxon>Gammaproteobacteria</taxon>
        <taxon>Oceanospirillales</taxon>
        <taxon>Halomonadaceae</taxon>
        <taxon>Chromohalobacter</taxon>
    </lineage>
</organism>
<keyword evidence="3" id="KW-1185">Reference proteome</keyword>
<dbReference type="EMBL" id="MSDQ01000032">
    <property type="protein sequence ID" value="OLO10713.1"/>
    <property type="molecule type" value="Genomic_DNA"/>
</dbReference>
<dbReference type="RefSeq" id="WP_075369833.1">
    <property type="nucleotide sequence ID" value="NZ_MSDQ01000032.1"/>
</dbReference>
<dbReference type="InterPro" id="IPR002645">
    <property type="entry name" value="STAS_dom"/>
</dbReference>